<feature type="compositionally biased region" description="Basic residues" evidence="1">
    <location>
        <begin position="231"/>
        <end position="281"/>
    </location>
</feature>
<feature type="transmembrane region" description="Helical" evidence="2">
    <location>
        <begin position="504"/>
        <end position="525"/>
    </location>
</feature>
<accession>A0A6C0D5C8</accession>
<keyword evidence="2" id="KW-1133">Transmembrane helix</keyword>
<feature type="transmembrane region" description="Helical" evidence="2">
    <location>
        <begin position="666"/>
        <end position="686"/>
    </location>
</feature>
<feature type="transmembrane region" description="Helical" evidence="2">
    <location>
        <begin position="462"/>
        <end position="483"/>
    </location>
</feature>
<keyword evidence="2" id="KW-0472">Membrane</keyword>
<feature type="region of interest" description="Disordered" evidence="1">
    <location>
        <begin position="84"/>
        <end position="157"/>
    </location>
</feature>
<feature type="transmembrane region" description="Helical" evidence="2">
    <location>
        <begin position="577"/>
        <end position="596"/>
    </location>
</feature>
<evidence type="ECO:0000256" key="2">
    <source>
        <dbReference type="SAM" id="Phobius"/>
    </source>
</evidence>
<organism evidence="3">
    <name type="scientific">viral metagenome</name>
    <dbReference type="NCBI Taxonomy" id="1070528"/>
    <lineage>
        <taxon>unclassified sequences</taxon>
        <taxon>metagenomes</taxon>
        <taxon>organismal metagenomes</taxon>
    </lineage>
</organism>
<proteinExistence type="predicted"/>
<feature type="region of interest" description="Disordered" evidence="1">
    <location>
        <begin position="223"/>
        <end position="289"/>
    </location>
</feature>
<feature type="transmembrane region" description="Helical" evidence="2">
    <location>
        <begin position="628"/>
        <end position="654"/>
    </location>
</feature>
<dbReference type="EMBL" id="MN739540">
    <property type="protein sequence ID" value="QHT12028.1"/>
    <property type="molecule type" value="Genomic_DNA"/>
</dbReference>
<protein>
    <submittedName>
        <fullName evidence="3">Uncharacterized protein</fullName>
    </submittedName>
</protein>
<name>A0A6C0D5C8_9ZZZZ</name>
<sequence length="708" mass="83465">MEERTKLFSNDSLKNRLPLEYETDLLLKKMERMRKVKNNYKNIDVLDNIYDTEPGSSGFFDGIQRFFKNINDIQEELAQIEGFDNDTHEGFDNDSEEGFDNDSEEGFDNDSEEGFDNDSQEGFDNDSQEGFDNDSEEGFDNDSEEGFDNDSEEGFDNNEFYSKEYEDKYTPNAVDKTANIDTTNLRRPDGVRYYGPRGSITNPSNDNIFKKMGRWFKGRLQKDRARENRINRRNREKRDRINRRRKEKRDRIRRRRRERRARIRRRRRERLARIRRRRRERKSVSKGKDTPFSERLKRFIKRILTFNPQRFIRDNIARRFYKYTSGNDPKNNRDIDIITKQIIMLFYGFIAVFISGNWYYIMFYKDAAGIPNSTKFNGMIDTITEKGGPIFRYFRLDSQLQPLWLINVFFCNVTEFVITTGYGYVEFFAYYLTLMFIFNRIFPRTYDVIRSSYKTIISNKQLLFILFTFFIIYCIIKYSSGLYKAYQTYKNPKIKKLPKTSSTILKIIIVFNLLFGVKTIVSPLLKGAGIKYDDSKGMIGNALGLFKSIMYFLAVGPILYIIIFFIALALNIMIMRISGLFVIFYLYIYSYFGAMLRGDSKTALSDFFKNIGKYNPCESSLSNAFTRLITSFISFLYENLTSFIIVCFSIWSILIYRKTISNQKSAAALIGTNMVIITIAIVAGIINSYKNKNKVNLQDYNYIEPYNK</sequence>
<feature type="compositionally biased region" description="Acidic residues" evidence="1">
    <location>
        <begin position="92"/>
        <end position="156"/>
    </location>
</feature>
<feature type="transmembrane region" description="Helical" evidence="2">
    <location>
        <begin position="401"/>
        <end position="418"/>
    </location>
</feature>
<dbReference type="AlphaFoldDB" id="A0A6C0D5C8"/>
<evidence type="ECO:0000256" key="1">
    <source>
        <dbReference type="SAM" id="MobiDB-lite"/>
    </source>
</evidence>
<evidence type="ECO:0000313" key="3">
    <source>
        <dbReference type="EMBL" id="QHT12028.1"/>
    </source>
</evidence>
<feature type="transmembrane region" description="Helical" evidence="2">
    <location>
        <begin position="425"/>
        <end position="442"/>
    </location>
</feature>
<keyword evidence="2" id="KW-0812">Transmembrane</keyword>
<reference evidence="3" key="1">
    <citation type="journal article" date="2020" name="Nature">
        <title>Giant virus diversity and host interactions through global metagenomics.</title>
        <authorList>
            <person name="Schulz F."/>
            <person name="Roux S."/>
            <person name="Paez-Espino D."/>
            <person name="Jungbluth S."/>
            <person name="Walsh D.A."/>
            <person name="Denef V.J."/>
            <person name="McMahon K.D."/>
            <person name="Konstantinidis K.T."/>
            <person name="Eloe-Fadrosh E.A."/>
            <person name="Kyrpides N.C."/>
            <person name="Woyke T."/>
        </authorList>
    </citation>
    <scope>NUCLEOTIDE SEQUENCE</scope>
    <source>
        <strain evidence="3">GVMAG-M-3300023174-124</strain>
    </source>
</reference>
<feature type="transmembrane region" description="Helical" evidence="2">
    <location>
        <begin position="545"/>
        <end position="570"/>
    </location>
</feature>
<feature type="transmembrane region" description="Helical" evidence="2">
    <location>
        <begin position="342"/>
        <end position="361"/>
    </location>
</feature>
<feature type="region of interest" description="Disordered" evidence="1">
    <location>
        <begin position="183"/>
        <end position="206"/>
    </location>
</feature>